<evidence type="ECO:0000259" key="1">
    <source>
        <dbReference type="Pfam" id="PF16571"/>
    </source>
</evidence>
<protein>
    <recommendedName>
        <fullName evidence="1">Elongation factor G-binding protein C-terminal treble-clef zinc-finger domain-containing protein</fullName>
    </recommendedName>
</protein>
<accession>U3P8R1</accession>
<keyword evidence="3" id="KW-1185">Reference proteome</keyword>
<organism evidence="2 3">
    <name type="scientific">Leifsonia xyli subsp. cynodontis DSM 46306</name>
    <dbReference type="NCBI Taxonomy" id="1389489"/>
    <lineage>
        <taxon>Bacteria</taxon>
        <taxon>Bacillati</taxon>
        <taxon>Actinomycetota</taxon>
        <taxon>Actinomycetes</taxon>
        <taxon>Micrococcales</taxon>
        <taxon>Microbacteriaceae</taxon>
        <taxon>Leifsonia</taxon>
    </lineage>
</organism>
<feature type="domain" description="Elongation factor G-binding protein C-terminal treble-clef zinc-finger" evidence="1">
    <location>
        <begin position="5"/>
        <end position="153"/>
    </location>
</feature>
<proteinExistence type="predicted"/>
<dbReference type="PATRIC" id="fig|1389489.3.peg.1196"/>
<gene>
    <name evidence="2" type="ORF">O159_12490</name>
</gene>
<dbReference type="eggNOG" id="ENOG5031HHY">
    <property type="taxonomic scope" value="Bacteria"/>
</dbReference>
<dbReference type="OrthoDB" id="4171838at2"/>
<dbReference type="HOGENOM" id="CLU_116295_0_0_11"/>
<dbReference type="AlphaFoldDB" id="U3P8R1"/>
<name>U3P8R1_LEIXC</name>
<dbReference type="STRING" id="1389489.O159_12490"/>
<dbReference type="InterPro" id="IPR032330">
    <property type="entry name" value="EF-G-binding_C"/>
</dbReference>
<dbReference type="Proteomes" id="UP000016743">
    <property type="component" value="Chromosome"/>
</dbReference>
<dbReference type="KEGG" id="lxy:O159_12490"/>
<reference evidence="2 3" key="1">
    <citation type="journal article" date="2013" name="Genome Announc.">
        <title>Complete Genome Sequence of Leifsonia xyli subsp. cynodontis Strain DSM46306, a Gram-Positive Bacterial Pathogen of Grasses.</title>
        <authorList>
            <person name="Monteiro-Vitorello C.B."/>
            <person name="Zerillo M.M."/>
            <person name="Van Sluys M.A."/>
            <person name="Camargo L.E."/>
            <person name="Kitajima J.P."/>
        </authorList>
    </citation>
    <scope>NUCLEOTIDE SEQUENCE [LARGE SCALE GENOMIC DNA]</scope>
    <source>
        <strain evidence="2 3">DSM 46306</strain>
    </source>
</reference>
<dbReference type="RefSeq" id="WP_021754776.1">
    <property type="nucleotide sequence ID" value="NC_022438.1"/>
</dbReference>
<sequence>MQSLDSFVNCSASEAADLPLPPGVHEIHWERREYLGWRDPKLPQRGYVVIPVAGRPVGLLLRASEASLRSHSPAMCGWCQDVHYVRDVFFWSARRVGRAGRSGDTVGAFVCGAFECCENVRRTPPPQFVGFDIERATDERIAGLAERARRFAAIVVGARL</sequence>
<dbReference type="EMBL" id="CP006734">
    <property type="protein sequence ID" value="AGW41327.1"/>
    <property type="molecule type" value="Genomic_DNA"/>
</dbReference>
<evidence type="ECO:0000313" key="2">
    <source>
        <dbReference type="EMBL" id="AGW41327.1"/>
    </source>
</evidence>
<evidence type="ECO:0000313" key="3">
    <source>
        <dbReference type="Proteomes" id="UP000016743"/>
    </source>
</evidence>
<dbReference type="Pfam" id="PF16571">
    <property type="entry name" value="FBP_C"/>
    <property type="match status" value="1"/>
</dbReference>